<feature type="domain" description="Transglutaminase-like" evidence="1">
    <location>
        <begin position="159"/>
        <end position="222"/>
    </location>
</feature>
<comment type="caution">
    <text evidence="2">The sequence shown here is derived from an EMBL/GenBank/DDBJ whole genome shotgun (WGS) entry which is preliminary data.</text>
</comment>
<organism evidence="2 3">
    <name type="scientific">Sphingomonas japonica</name>
    <dbReference type="NCBI Taxonomy" id="511662"/>
    <lineage>
        <taxon>Bacteria</taxon>
        <taxon>Pseudomonadati</taxon>
        <taxon>Pseudomonadota</taxon>
        <taxon>Alphaproteobacteria</taxon>
        <taxon>Sphingomonadales</taxon>
        <taxon>Sphingomonadaceae</taxon>
        <taxon>Sphingomonas</taxon>
    </lineage>
</organism>
<dbReference type="Gene3D" id="3.10.620.30">
    <property type="match status" value="1"/>
</dbReference>
<dbReference type="InterPro" id="IPR002931">
    <property type="entry name" value="Transglutaminase-like"/>
</dbReference>
<evidence type="ECO:0000313" key="2">
    <source>
        <dbReference type="EMBL" id="NIJ24408.1"/>
    </source>
</evidence>
<dbReference type="InterPro" id="IPR038765">
    <property type="entry name" value="Papain-like_cys_pep_sf"/>
</dbReference>
<dbReference type="PANTHER" id="PTHR33490:SF6">
    <property type="entry name" value="SLL1049 PROTEIN"/>
    <property type="match status" value="1"/>
</dbReference>
<evidence type="ECO:0000313" key="3">
    <source>
        <dbReference type="Proteomes" id="UP000788153"/>
    </source>
</evidence>
<dbReference type="EMBL" id="JAASQP010000001">
    <property type="protein sequence ID" value="NIJ24408.1"/>
    <property type="molecule type" value="Genomic_DNA"/>
</dbReference>
<dbReference type="Pfam" id="PF01841">
    <property type="entry name" value="Transglut_core"/>
    <property type="match status" value="1"/>
</dbReference>
<dbReference type="SUPFAM" id="SSF54001">
    <property type="entry name" value="Cysteine proteinases"/>
    <property type="match status" value="1"/>
</dbReference>
<accession>A0ABX0U6L1</accession>
<proteinExistence type="predicted"/>
<gene>
    <name evidence="2" type="ORF">FHT01_001950</name>
</gene>
<dbReference type="SMART" id="SM00460">
    <property type="entry name" value="TGc"/>
    <property type="match status" value="1"/>
</dbReference>
<dbReference type="Pfam" id="PF08379">
    <property type="entry name" value="Bact_transglu_N"/>
    <property type="match status" value="1"/>
</dbReference>
<dbReference type="RefSeq" id="WP_140046772.1">
    <property type="nucleotide sequence ID" value="NZ_BAAAEV010000001.1"/>
</dbReference>
<evidence type="ECO:0000259" key="1">
    <source>
        <dbReference type="SMART" id="SM00460"/>
    </source>
</evidence>
<reference evidence="2 3" key="1">
    <citation type="submission" date="2020-03" db="EMBL/GenBank/DDBJ databases">
        <title>Genomic Encyclopedia of Type Strains, Phase IV (KMG-IV): sequencing the most valuable type-strain genomes for metagenomic binning, comparative biology and taxonomic classification.</title>
        <authorList>
            <person name="Goeker M."/>
        </authorList>
    </citation>
    <scope>NUCLEOTIDE SEQUENCE [LARGE SCALE GENOMIC DNA]</scope>
    <source>
        <strain evidence="2 3">DSM 22753</strain>
    </source>
</reference>
<dbReference type="PANTHER" id="PTHR33490">
    <property type="entry name" value="BLR5614 PROTEIN-RELATED"/>
    <property type="match status" value="1"/>
</dbReference>
<protein>
    <submittedName>
        <fullName evidence="2">Transglutaminase-like putative cysteine protease</fullName>
    </submittedName>
</protein>
<dbReference type="Proteomes" id="UP000788153">
    <property type="component" value="Unassembled WGS sequence"/>
</dbReference>
<keyword evidence="3" id="KW-1185">Reference proteome</keyword>
<dbReference type="InterPro" id="IPR013589">
    <property type="entry name" value="Bac_transglu_N"/>
</dbReference>
<name>A0ABX0U6L1_9SPHN</name>
<sequence length="265" mass="28782">MRLKIHHRTRYSFTKAQLRLVQMLRLTPEDTDGQTVIDWRIDVDRDARLRQGRDGFGNRVTMLYADGPIDAIEIEVSGEVLTGQGDDGIVSGATEPFPPELYLRTTDRTLADDHLVAFLAPLMQSSDPLERLHGANRGLFRHITLDGDGPDDGRSAREAFDAATHAPRDAAHILIAGLRAMGVPARYVWGYRSVEGDALAVPHAWTEAHVAGRGWMAFDPSCGECAGSDHARVAIGLDSLTAAPVAGSRLGPGRERLAVDTGAEE</sequence>